<protein>
    <recommendedName>
        <fullName evidence="2">Bacterial virulence domain-containing protein</fullName>
    </recommendedName>
</protein>
<dbReference type="Proteomes" id="UP001143364">
    <property type="component" value="Unassembled WGS sequence"/>
</dbReference>
<gene>
    <name evidence="3" type="ORF">GCM10008171_27270</name>
</gene>
<dbReference type="InterPro" id="IPR029058">
    <property type="entry name" value="AB_hydrolase_fold"/>
</dbReference>
<name>A0A9W6N4M0_9HYPH</name>
<dbReference type="InterPro" id="IPR010333">
    <property type="entry name" value="VirJ"/>
</dbReference>
<accession>A0A9W6N4M0</accession>
<organism evidence="3 4">
    <name type="scientific">Methylopila jiangsuensis</name>
    <dbReference type="NCBI Taxonomy" id="586230"/>
    <lineage>
        <taxon>Bacteria</taxon>
        <taxon>Pseudomonadati</taxon>
        <taxon>Pseudomonadota</taxon>
        <taxon>Alphaproteobacteria</taxon>
        <taxon>Hyphomicrobiales</taxon>
        <taxon>Methylopilaceae</taxon>
        <taxon>Methylopila</taxon>
    </lineage>
</organism>
<sequence>MTYRRAVLAALATFAVVAYPAAHKTFTHWFPGLKQAHLPPGETLPELADLPVVAVAPKGPPRALAVIVTGGGGWATIDRRLAKGFADDGVATIGLDSLRYFLTPHSPDEVGADVGRIIETARRLWGVQDVALVGYSFGADTVPVAYNRLPEPDRALVRSVAMLGLSNTADLAMGVAKVAARFEGYPKPTVPEVVRAEEAPERPTLICVYGAEEQAVGRTPCPSFDPARVTLIETPGGHHFDGDYDRIARAISATIRRRA</sequence>
<evidence type="ECO:0000313" key="3">
    <source>
        <dbReference type="EMBL" id="GLK77473.1"/>
    </source>
</evidence>
<reference evidence="3" key="1">
    <citation type="journal article" date="2014" name="Int. J. Syst. Evol. Microbiol.">
        <title>Complete genome sequence of Corynebacterium casei LMG S-19264T (=DSM 44701T), isolated from a smear-ripened cheese.</title>
        <authorList>
            <consortium name="US DOE Joint Genome Institute (JGI-PGF)"/>
            <person name="Walter F."/>
            <person name="Albersmeier A."/>
            <person name="Kalinowski J."/>
            <person name="Ruckert C."/>
        </authorList>
    </citation>
    <scope>NUCLEOTIDE SEQUENCE</scope>
    <source>
        <strain evidence="3">VKM B-2555</strain>
    </source>
</reference>
<evidence type="ECO:0000256" key="1">
    <source>
        <dbReference type="SAM" id="SignalP"/>
    </source>
</evidence>
<evidence type="ECO:0000313" key="4">
    <source>
        <dbReference type="Proteomes" id="UP001143364"/>
    </source>
</evidence>
<dbReference type="RefSeq" id="WP_271205317.1">
    <property type="nucleotide sequence ID" value="NZ_BSFK01000016.1"/>
</dbReference>
<keyword evidence="4" id="KW-1185">Reference proteome</keyword>
<dbReference type="Gene3D" id="3.40.50.1820">
    <property type="entry name" value="alpha/beta hydrolase"/>
    <property type="match status" value="1"/>
</dbReference>
<dbReference type="SUPFAM" id="SSF53474">
    <property type="entry name" value="alpha/beta-Hydrolases"/>
    <property type="match status" value="1"/>
</dbReference>
<dbReference type="InterPro" id="IPR011225">
    <property type="entry name" value="IV_sec_VirJ"/>
</dbReference>
<dbReference type="Pfam" id="PF06057">
    <property type="entry name" value="VirJ"/>
    <property type="match status" value="1"/>
</dbReference>
<feature type="signal peptide" evidence="1">
    <location>
        <begin position="1"/>
        <end position="20"/>
    </location>
</feature>
<keyword evidence="1" id="KW-0732">Signal</keyword>
<dbReference type="PIRSF" id="PIRSF029063">
    <property type="entry name" value="IV_sec_VirJ"/>
    <property type="match status" value="1"/>
</dbReference>
<evidence type="ECO:0000259" key="2">
    <source>
        <dbReference type="Pfam" id="PF06057"/>
    </source>
</evidence>
<feature type="domain" description="Bacterial virulence" evidence="2">
    <location>
        <begin position="64"/>
        <end position="258"/>
    </location>
</feature>
<comment type="caution">
    <text evidence="3">The sequence shown here is derived from an EMBL/GenBank/DDBJ whole genome shotgun (WGS) entry which is preliminary data.</text>
</comment>
<dbReference type="EMBL" id="BSFK01000016">
    <property type="protein sequence ID" value="GLK77473.1"/>
    <property type="molecule type" value="Genomic_DNA"/>
</dbReference>
<proteinExistence type="predicted"/>
<reference evidence="3" key="2">
    <citation type="submission" date="2023-01" db="EMBL/GenBank/DDBJ databases">
        <authorList>
            <person name="Sun Q."/>
            <person name="Evtushenko L."/>
        </authorList>
    </citation>
    <scope>NUCLEOTIDE SEQUENCE</scope>
    <source>
        <strain evidence="3">VKM B-2555</strain>
    </source>
</reference>
<dbReference type="AlphaFoldDB" id="A0A9W6N4M0"/>
<feature type="chain" id="PRO_5040776163" description="Bacterial virulence domain-containing protein" evidence="1">
    <location>
        <begin position="21"/>
        <end position="259"/>
    </location>
</feature>